<dbReference type="CDD" id="cd10527">
    <property type="entry name" value="SET_LSMT"/>
    <property type="match status" value="1"/>
</dbReference>
<dbReference type="Gene3D" id="3.90.1410.10">
    <property type="entry name" value="set domain protein methyltransferase, domain 1"/>
    <property type="match status" value="1"/>
</dbReference>
<feature type="compositionally biased region" description="Basic residues" evidence="1">
    <location>
        <begin position="366"/>
        <end position="376"/>
    </location>
</feature>
<dbReference type="InterPro" id="IPR050600">
    <property type="entry name" value="SETD3_SETD6_MTase"/>
</dbReference>
<gene>
    <name evidence="3" type="ORF">AK812_SmicGene24473</name>
</gene>
<sequence length="511" mass="57037">MRALSARVPWQTLRPLVRRHGSLADHRTLREFEDLRHHLVSEGADLDPELLVVRESSDGFGVFAGRAIQKGEVVASVPRRLVLEVPFAVQPRPAEALPFAAAAGGHGQWYDVMGFPAGRAAVTKAAERLIEEYHAGHNSPFKAYCAALPPPSVLPPPLHPLRRRWPLELLKASPMVERLYMEARSLNRECLEALAKIPDCSLELRCWALAAVITRNFALKGPTAGVSSLGLLPFIDLFNHQSSEGGKIPFTCSYQERHGCVVMVADRGIAKGEELTFVYAAAPDAALLIQYGIPPAASNFHNVAGIQIHSDVLGAEVRNVVRDWGWTDLTKPLLFTLPEAWQRGGLRISGAQPNLDRPHVPPPKQQTRRRGHRKRDHAPNHDGATLAVLVAWLEAALSRTPSRWQRCAPSEDSDLFAAVAVIAEREAEILEECLLETRRRLLAAELLLESFEAAREWQFCQTLALQREVPAVDRPFLKTLGYFLAEEAFRRASLRFLEKEKEEEEEEEEEE</sequence>
<dbReference type="Proteomes" id="UP000186817">
    <property type="component" value="Unassembled WGS sequence"/>
</dbReference>
<dbReference type="InterPro" id="IPR046341">
    <property type="entry name" value="SET_dom_sf"/>
</dbReference>
<feature type="domain" description="SET" evidence="2">
    <location>
        <begin position="49"/>
        <end position="280"/>
    </location>
</feature>
<dbReference type="GO" id="GO:0005634">
    <property type="term" value="C:nucleus"/>
    <property type="evidence" value="ECO:0007669"/>
    <property type="project" value="TreeGrafter"/>
</dbReference>
<dbReference type="EMBL" id="LSRX01000575">
    <property type="protein sequence ID" value="OLP93595.1"/>
    <property type="molecule type" value="Genomic_DNA"/>
</dbReference>
<evidence type="ECO:0000313" key="4">
    <source>
        <dbReference type="Proteomes" id="UP000186817"/>
    </source>
</evidence>
<reference evidence="3 4" key="1">
    <citation type="submission" date="2016-02" db="EMBL/GenBank/DDBJ databases">
        <title>Genome analysis of coral dinoflagellate symbionts highlights evolutionary adaptations to a symbiotic lifestyle.</title>
        <authorList>
            <person name="Aranda M."/>
            <person name="Li Y."/>
            <person name="Liew Y.J."/>
            <person name="Baumgarten S."/>
            <person name="Simakov O."/>
            <person name="Wilson M."/>
            <person name="Piel J."/>
            <person name="Ashoor H."/>
            <person name="Bougouffa S."/>
            <person name="Bajic V.B."/>
            <person name="Ryu T."/>
            <person name="Ravasi T."/>
            <person name="Bayer T."/>
            <person name="Micklem G."/>
            <person name="Kim H."/>
            <person name="Bhak J."/>
            <person name="Lajeunesse T.C."/>
            <person name="Voolstra C.R."/>
        </authorList>
    </citation>
    <scope>NUCLEOTIDE SEQUENCE [LARGE SCALE GENOMIC DNA]</scope>
    <source>
        <strain evidence="3 4">CCMP2467</strain>
    </source>
</reference>
<evidence type="ECO:0000313" key="3">
    <source>
        <dbReference type="EMBL" id="OLP93595.1"/>
    </source>
</evidence>
<evidence type="ECO:0000256" key="1">
    <source>
        <dbReference type="SAM" id="MobiDB-lite"/>
    </source>
</evidence>
<dbReference type="AlphaFoldDB" id="A0A1Q9DEN4"/>
<accession>A0A1Q9DEN4</accession>
<dbReference type="GO" id="GO:0016279">
    <property type="term" value="F:protein-lysine N-methyltransferase activity"/>
    <property type="evidence" value="ECO:0007669"/>
    <property type="project" value="TreeGrafter"/>
</dbReference>
<proteinExistence type="predicted"/>
<name>A0A1Q9DEN4_SYMMI</name>
<evidence type="ECO:0000259" key="2">
    <source>
        <dbReference type="PROSITE" id="PS50280"/>
    </source>
</evidence>
<dbReference type="PROSITE" id="PS50280">
    <property type="entry name" value="SET"/>
    <property type="match status" value="1"/>
</dbReference>
<feature type="region of interest" description="Disordered" evidence="1">
    <location>
        <begin position="348"/>
        <end position="380"/>
    </location>
</feature>
<dbReference type="PANTHER" id="PTHR13271:SF34">
    <property type="entry name" value="N-LYSINE METHYLTRANSFERASE SETD6"/>
    <property type="match status" value="1"/>
</dbReference>
<keyword evidence="4" id="KW-1185">Reference proteome</keyword>
<protein>
    <recommendedName>
        <fullName evidence="2">SET domain-containing protein</fullName>
    </recommendedName>
</protein>
<dbReference type="PANTHER" id="PTHR13271">
    <property type="entry name" value="UNCHARACTERIZED PUTATIVE METHYLTRANSFERASE"/>
    <property type="match status" value="1"/>
</dbReference>
<dbReference type="Pfam" id="PF00856">
    <property type="entry name" value="SET"/>
    <property type="match status" value="1"/>
</dbReference>
<dbReference type="OrthoDB" id="341421at2759"/>
<comment type="caution">
    <text evidence="3">The sequence shown here is derived from an EMBL/GenBank/DDBJ whole genome shotgun (WGS) entry which is preliminary data.</text>
</comment>
<dbReference type="InterPro" id="IPR001214">
    <property type="entry name" value="SET_dom"/>
</dbReference>
<organism evidence="3 4">
    <name type="scientific">Symbiodinium microadriaticum</name>
    <name type="common">Dinoflagellate</name>
    <name type="synonym">Zooxanthella microadriatica</name>
    <dbReference type="NCBI Taxonomy" id="2951"/>
    <lineage>
        <taxon>Eukaryota</taxon>
        <taxon>Sar</taxon>
        <taxon>Alveolata</taxon>
        <taxon>Dinophyceae</taxon>
        <taxon>Suessiales</taxon>
        <taxon>Symbiodiniaceae</taxon>
        <taxon>Symbiodinium</taxon>
    </lineage>
</organism>
<dbReference type="SUPFAM" id="SSF82199">
    <property type="entry name" value="SET domain"/>
    <property type="match status" value="1"/>
</dbReference>